<proteinExistence type="predicted"/>
<gene>
    <name evidence="1" type="ORF">METZ01_LOCUS423498</name>
</gene>
<dbReference type="AlphaFoldDB" id="A0A382XII4"/>
<organism evidence="1">
    <name type="scientific">marine metagenome</name>
    <dbReference type="NCBI Taxonomy" id="408172"/>
    <lineage>
        <taxon>unclassified sequences</taxon>
        <taxon>metagenomes</taxon>
        <taxon>ecological metagenomes</taxon>
    </lineage>
</organism>
<reference evidence="1" key="1">
    <citation type="submission" date="2018-05" db="EMBL/GenBank/DDBJ databases">
        <authorList>
            <person name="Lanie J.A."/>
            <person name="Ng W.-L."/>
            <person name="Kazmierczak K.M."/>
            <person name="Andrzejewski T.M."/>
            <person name="Davidsen T.M."/>
            <person name="Wayne K.J."/>
            <person name="Tettelin H."/>
            <person name="Glass J.I."/>
            <person name="Rusch D."/>
            <person name="Podicherti R."/>
            <person name="Tsui H.-C.T."/>
            <person name="Winkler M.E."/>
        </authorList>
    </citation>
    <scope>NUCLEOTIDE SEQUENCE</scope>
</reference>
<dbReference type="EMBL" id="UINC01167896">
    <property type="protein sequence ID" value="SVD70644.1"/>
    <property type="molecule type" value="Genomic_DNA"/>
</dbReference>
<accession>A0A382XII4</accession>
<name>A0A382XII4_9ZZZZ</name>
<protein>
    <submittedName>
        <fullName evidence="1">Uncharacterized protein</fullName>
    </submittedName>
</protein>
<evidence type="ECO:0000313" key="1">
    <source>
        <dbReference type="EMBL" id="SVD70644.1"/>
    </source>
</evidence>
<sequence length="82" mass="8952">MDTITPITTAHRDIEYRDEVVRAARWSGGLGRVPGGAASDPRFNDVRHHLSVRSSEIASCSVDTAGDTLDNNLVTFIQQVLD</sequence>